<protein>
    <submittedName>
        <fullName evidence="2">Uncharacterized protein</fullName>
    </submittedName>
</protein>
<dbReference type="InParanoid" id="K1PIW6"/>
<dbReference type="AlphaFoldDB" id="K1PIW6"/>
<dbReference type="EMBL" id="JH817601">
    <property type="protein sequence ID" value="EKC18854.1"/>
    <property type="molecule type" value="Genomic_DNA"/>
</dbReference>
<name>K1PIW6_MAGGI</name>
<proteinExistence type="predicted"/>
<evidence type="ECO:0000313" key="2">
    <source>
        <dbReference type="EMBL" id="EKC18854.1"/>
    </source>
</evidence>
<accession>K1PIW6</accession>
<dbReference type="HOGENOM" id="CLU_855928_0_0_1"/>
<organism evidence="2">
    <name type="scientific">Magallana gigas</name>
    <name type="common">Pacific oyster</name>
    <name type="synonym">Crassostrea gigas</name>
    <dbReference type="NCBI Taxonomy" id="29159"/>
    <lineage>
        <taxon>Eukaryota</taxon>
        <taxon>Metazoa</taxon>
        <taxon>Spiralia</taxon>
        <taxon>Lophotrochozoa</taxon>
        <taxon>Mollusca</taxon>
        <taxon>Bivalvia</taxon>
        <taxon>Autobranchia</taxon>
        <taxon>Pteriomorphia</taxon>
        <taxon>Ostreida</taxon>
        <taxon>Ostreoidea</taxon>
        <taxon>Ostreidae</taxon>
        <taxon>Magallana</taxon>
    </lineage>
</organism>
<feature type="region of interest" description="Disordered" evidence="1">
    <location>
        <begin position="98"/>
        <end position="173"/>
    </location>
</feature>
<feature type="compositionally biased region" description="Polar residues" evidence="1">
    <location>
        <begin position="37"/>
        <end position="70"/>
    </location>
</feature>
<gene>
    <name evidence="2" type="ORF">CGI_10010543</name>
</gene>
<feature type="region of interest" description="Disordered" evidence="1">
    <location>
        <begin position="34"/>
        <end position="70"/>
    </location>
</feature>
<evidence type="ECO:0000256" key="1">
    <source>
        <dbReference type="SAM" id="MobiDB-lite"/>
    </source>
</evidence>
<feature type="region of interest" description="Disordered" evidence="1">
    <location>
        <begin position="287"/>
        <end position="325"/>
    </location>
</feature>
<reference evidence="2" key="1">
    <citation type="journal article" date="2012" name="Nature">
        <title>The oyster genome reveals stress adaptation and complexity of shell formation.</title>
        <authorList>
            <person name="Zhang G."/>
            <person name="Fang X."/>
            <person name="Guo X."/>
            <person name="Li L."/>
            <person name="Luo R."/>
            <person name="Xu F."/>
            <person name="Yang P."/>
            <person name="Zhang L."/>
            <person name="Wang X."/>
            <person name="Qi H."/>
            <person name="Xiong Z."/>
            <person name="Que H."/>
            <person name="Xie Y."/>
            <person name="Holland P.W."/>
            <person name="Paps J."/>
            <person name="Zhu Y."/>
            <person name="Wu F."/>
            <person name="Chen Y."/>
            <person name="Wang J."/>
            <person name="Peng C."/>
            <person name="Meng J."/>
            <person name="Yang L."/>
            <person name="Liu J."/>
            <person name="Wen B."/>
            <person name="Zhang N."/>
            <person name="Huang Z."/>
            <person name="Zhu Q."/>
            <person name="Feng Y."/>
            <person name="Mount A."/>
            <person name="Hedgecock D."/>
            <person name="Xu Z."/>
            <person name="Liu Y."/>
            <person name="Domazet-Loso T."/>
            <person name="Du Y."/>
            <person name="Sun X."/>
            <person name="Zhang S."/>
            <person name="Liu B."/>
            <person name="Cheng P."/>
            <person name="Jiang X."/>
            <person name="Li J."/>
            <person name="Fan D."/>
            <person name="Wang W."/>
            <person name="Fu W."/>
            <person name="Wang T."/>
            <person name="Wang B."/>
            <person name="Zhang J."/>
            <person name="Peng Z."/>
            <person name="Li Y."/>
            <person name="Li N."/>
            <person name="Wang J."/>
            <person name="Chen M."/>
            <person name="He Y."/>
            <person name="Tan F."/>
            <person name="Song X."/>
            <person name="Zheng Q."/>
            <person name="Huang R."/>
            <person name="Yang H."/>
            <person name="Du X."/>
            <person name="Chen L."/>
            <person name="Yang M."/>
            <person name="Gaffney P.M."/>
            <person name="Wang S."/>
            <person name="Luo L."/>
            <person name="She Z."/>
            <person name="Ming Y."/>
            <person name="Huang W."/>
            <person name="Zhang S."/>
            <person name="Huang B."/>
            <person name="Zhang Y."/>
            <person name="Qu T."/>
            <person name="Ni P."/>
            <person name="Miao G."/>
            <person name="Wang J."/>
            <person name="Wang Q."/>
            <person name="Steinberg C.E."/>
            <person name="Wang H."/>
            <person name="Li N."/>
            <person name="Qian L."/>
            <person name="Zhang G."/>
            <person name="Li Y."/>
            <person name="Yang H."/>
            <person name="Liu X."/>
            <person name="Wang J."/>
            <person name="Yin Y."/>
            <person name="Wang J."/>
        </authorList>
    </citation>
    <scope>NUCLEOTIDE SEQUENCE [LARGE SCALE GENOMIC DNA]</scope>
    <source>
        <strain evidence="2">05x7-T-G4-1.051#20</strain>
    </source>
</reference>
<feature type="compositionally biased region" description="Polar residues" evidence="1">
    <location>
        <begin position="287"/>
        <end position="296"/>
    </location>
</feature>
<sequence length="325" mass="36298">MNANLILFLPVFGEVKETGAPLLSTTQDLNVFAMDNPGSSRQRLPLDFSQSGYGSNTPHGPASSSSTQYRRASCEFEHDIPITISNFYQRGSATVSYTSTRAAPPWTESGEGTTPRDTYNPLADFSQRPCSQRLPSRPRLEKGVSKSLDLGLNPGPSSTLSRRQSLDETLDLTTRSHSYKTDTDEKMPIQYSQMGQNFVNIENTRRNVQQQQSNVAQVLEYGDNCQYTYTKMKTEPQDQSYPHVHVPDYHAPRSHQQLSINTADIPGGSGLSTECSTYDALYRQASRSEFNQGQSFDTRRKARTYHRLLATPSRDDPEDSPSTMG</sequence>